<comment type="caution">
    <text evidence="3">The sequence shown here is derived from an EMBL/GenBank/DDBJ whole genome shotgun (WGS) entry which is preliminary data.</text>
</comment>
<organism evidence="3 4">
    <name type="scientific">Stachybotrys elegans</name>
    <dbReference type="NCBI Taxonomy" id="80388"/>
    <lineage>
        <taxon>Eukaryota</taxon>
        <taxon>Fungi</taxon>
        <taxon>Dikarya</taxon>
        <taxon>Ascomycota</taxon>
        <taxon>Pezizomycotina</taxon>
        <taxon>Sordariomycetes</taxon>
        <taxon>Hypocreomycetidae</taxon>
        <taxon>Hypocreales</taxon>
        <taxon>Stachybotryaceae</taxon>
        <taxon>Stachybotrys</taxon>
    </lineage>
</organism>
<dbReference type="CDD" id="cd00067">
    <property type="entry name" value="GAL4"/>
    <property type="match status" value="1"/>
</dbReference>
<dbReference type="EMBL" id="JAGPNK010000013">
    <property type="protein sequence ID" value="KAH7309771.1"/>
    <property type="molecule type" value="Genomic_DNA"/>
</dbReference>
<keyword evidence="4" id="KW-1185">Reference proteome</keyword>
<dbReference type="SUPFAM" id="SSF57701">
    <property type="entry name" value="Zn2/Cys6 DNA-binding domain"/>
    <property type="match status" value="1"/>
</dbReference>
<gene>
    <name evidence="3" type="ORF">B0I35DRAFT_440596</name>
</gene>
<dbReference type="AlphaFoldDB" id="A0A8K0SEH7"/>
<keyword evidence="1" id="KW-0539">Nucleus</keyword>
<sequence>MQPPEPAQPAELARYACTFCREKKIRCSRELPKCTSCRQWPGDCIYPARSYRSSGSKAAPRYV</sequence>
<dbReference type="PROSITE" id="PS00463">
    <property type="entry name" value="ZN2_CY6_FUNGAL_1"/>
    <property type="match status" value="1"/>
</dbReference>
<dbReference type="GO" id="GO:0008270">
    <property type="term" value="F:zinc ion binding"/>
    <property type="evidence" value="ECO:0007669"/>
    <property type="project" value="InterPro"/>
</dbReference>
<dbReference type="Pfam" id="PF00172">
    <property type="entry name" value="Zn_clus"/>
    <property type="match status" value="1"/>
</dbReference>
<proteinExistence type="predicted"/>
<name>A0A8K0SEH7_9HYPO</name>
<dbReference type="GO" id="GO:0000981">
    <property type="term" value="F:DNA-binding transcription factor activity, RNA polymerase II-specific"/>
    <property type="evidence" value="ECO:0007669"/>
    <property type="project" value="InterPro"/>
</dbReference>
<dbReference type="InterPro" id="IPR001138">
    <property type="entry name" value="Zn2Cys6_DnaBD"/>
</dbReference>
<dbReference type="Proteomes" id="UP000813444">
    <property type="component" value="Unassembled WGS sequence"/>
</dbReference>
<evidence type="ECO:0000259" key="2">
    <source>
        <dbReference type="PROSITE" id="PS50048"/>
    </source>
</evidence>
<evidence type="ECO:0000313" key="4">
    <source>
        <dbReference type="Proteomes" id="UP000813444"/>
    </source>
</evidence>
<dbReference type="InterPro" id="IPR036864">
    <property type="entry name" value="Zn2-C6_fun-type_DNA-bd_sf"/>
</dbReference>
<reference evidence="3" key="1">
    <citation type="journal article" date="2021" name="Nat. Commun.">
        <title>Genetic determinants of endophytism in the Arabidopsis root mycobiome.</title>
        <authorList>
            <person name="Mesny F."/>
            <person name="Miyauchi S."/>
            <person name="Thiergart T."/>
            <person name="Pickel B."/>
            <person name="Atanasova L."/>
            <person name="Karlsson M."/>
            <person name="Huettel B."/>
            <person name="Barry K.W."/>
            <person name="Haridas S."/>
            <person name="Chen C."/>
            <person name="Bauer D."/>
            <person name="Andreopoulos W."/>
            <person name="Pangilinan J."/>
            <person name="LaButti K."/>
            <person name="Riley R."/>
            <person name="Lipzen A."/>
            <person name="Clum A."/>
            <person name="Drula E."/>
            <person name="Henrissat B."/>
            <person name="Kohler A."/>
            <person name="Grigoriev I.V."/>
            <person name="Martin F.M."/>
            <person name="Hacquard S."/>
        </authorList>
    </citation>
    <scope>NUCLEOTIDE SEQUENCE</scope>
    <source>
        <strain evidence="3">MPI-CAGE-CH-0235</strain>
    </source>
</reference>
<dbReference type="SMART" id="SM00066">
    <property type="entry name" value="GAL4"/>
    <property type="match status" value="1"/>
</dbReference>
<dbReference type="PROSITE" id="PS50048">
    <property type="entry name" value="ZN2_CY6_FUNGAL_2"/>
    <property type="match status" value="1"/>
</dbReference>
<dbReference type="OrthoDB" id="103819at2759"/>
<protein>
    <recommendedName>
        <fullName evidence="2">Zn(2)-C6 fungal-type domain-containing protein</fullName>
    </recommendedName>
</protein>
<feature type="non-terminal residue" evidence="3">
    <location>
        <position position="1"/>
    </location>
</feature>
<feature type="domain" description="Zn(2)-C6 fungal-type" evidence="2">
    <location>
        <begin position="16"/>
        <end position="46"/>
    </location>
</feature>
<evidence type="ECO:0000256" key="1">
    <source>
        <dbReference type="ARBA" id="ARBA00023242"/>
    </source>
</evidence>
<dbReference type="Gene3D" id="4.10.240.10">
    <property type="entry name" value="Zn(2)-C6 fungal-type DNA-binding domain"/>
    <property type="match status" value="1"/>
</dbReference>
<evidence type="ECO:0000313" key="3">
    <source>
        <dbReference type="EMBL" id="KAH7309771.1"/>
    </source>
</evidence>
<accession>A0A8K0SEH7</accession>